<dbReference type="Proteomes" id="UP000220527">
    <property type="component" value="Unassembled WGS sequence"/>
</dbReference>
<proteinExistence type="predicted"/>
<organism evidence="3 4">
    <name type="scientific">Candidatus Viridilinea mediisalina</name>
    <dbReference type="NCBI Taxonomy" id="2024553"/>
    <lineage>
        <taxon>Bacteria</taxon>
        <taxon>Bacillati</taxon>
        <taxon>Chloroflexota</taxon>
        <taxon>Chloroflexia</taxon>
        <taxon>Chloroflexales</taxon>
        <taxon>Chloroflexineae</taxon>
        <taxon>Oscillochloridaceae</taxon>
        <taxon>Candidatus Viridilinea</taxon>
    </lineage>
</organism>
<evidence type="ECO:0000313" key="4">
    <source>
        <dbReference type="Proteomes" id="UP000220527"/>
    </source>
</evidence>
<keyword evidence="2" id="KW-0812">Transmembrane</keyword>
<evidence type="ECO:0000256" key="2">
    <source>
        <dbReference type="SAM" id="Phobius"/>
    </source>
</evidence>
<accession>A0A2A6RQ72</accession>
<dbReference type="AlphaFoldDB" id="A0A2A6RQ72"/>
<protein>
    <recommendedName>
        <fullName evidence="5">DUF4440 domain-containing protein</fullName>
    </recommendedName>
</protein>
<sequence length="204" mass="21849">MRQAFARRSGPFSADNAPVQAEQTAPAPRPWGRIVLVVLGMIVISALLIWRGQPTGLTGAEHAVPPAQAPLAVATPPSLSADEAAILDTLTHYQRAESEAAAGLTIAPIIPYIDPNSPFAQRRLAQLAERQRRNAPHRSILVRWAVGPITIVGTSATVVTQETWSNQEAGAVAPEQATVRVTYTLRWEAAAGRWLIVASEQMGV</sequence>
<reference evidence="4" key="1">
    <citation type="submission" date="2017-08" db="EMBL/GenBank/DDBJ databases">
        <authorList>
            <person name="Grouzdev D.S."/>
            <person name="Gaisin V.A."/>
            <person name="Rysina M.S."/>
            <person name="Gorlenko V.M."/>
        </authorList>
    </citation>
    <scope>NUCLEOTIDE SEQUENCE [LARGE SCALE GENOMIC DNA]</scope>
    <source>
        <strain evidence="4">Kir15-3F</strain>
    </source>
</reference>
<gene>
    <name evidence="3" type="ORF">CJ255_00205</name>
</gene>
<feature type="transmembrane region" description="Helical" evidence="2">
    <location>
        <begin position="31"/>
        <end position="50"/>
    </location>
</feature>
<keyword evidence="2" id="KW-1133">Transmembrane helix</keyword>
<comment type="caution">
    <text evidence="3">The sequence shown here is derived from an EMBL/GenBank/DDBJ whole genome shotgun (WGS) entry which is preliminary data.</text>
</comment>
<keyword evidence="2" id="KW-0472">Membrane</keyword>
<evidence type="ECO:0008006" key="5">
    <source>
        <dbReference type="Google" id="ProtNLM"/>
    </source>
</evidence>
<dbReference type="EMBL" id="NQWI01000001">
    <property type="protein sequence ID" value="PDW05048.1"/>
    <property type="molecule type" value="Genomic_DNA"/>
</dbReference>
<evidence type="ECO:0000313" key="3">
    <source>
        <dbReference type="EMBL" id="PDW05048.1"/>
    </source>
</evidence>
<evidence type="ECO:0000256" key="1">
    <source>
        <dbReference type="SAM" id="MobiDB-lite"/>
    </source>
</evidence>
<name>A0A2A6RQ72_9CHLR</name>
<feature type="region of interest" description="Disordered" evidence="1">
    <location>
        <begin position="1"/>
        <end position="25"/>
    </location>
</feature>
<keyword evidence="4" id="KW-1185">Reference proteome</keyword>